<proteinExistence type="predicted"/>
<name>A0A812LVQ3_9DINO</name>
<comment type="caution">
    <text evidence="2">The sequence shown here is derived from an EMBL/GenBank/DDBJ whole genome shotgun (WGS) entry which is preliminary data.</text>
</comment>
<sequence>MVRIPEKDPGEVAAAAAAAATADALAKVAAKQAEKAEATETPQAETTLATEEEPSSGKSVRFFIRGLGNLGEHHLRDYFQQFGTITEARFSRQLLRSCGFDAFRAGLRSFRFFHPGHGMSGPFNLKIINVRVVGVTLDVVTSWQSPLEL</sequence>
<keyword evidence="3" id="KW-1185">Reference proteome</keyword>
<dbReference type="Proteomes" id="UP000604046">
    <property type="component" value="Unassembled WGS sequence"/>
</dbReference>
<dbReference type="AlphaFoldDB" id="A0A812LVQ3"/>
<protein>
    <submittedName>
        <fullName evidence="2">DAZAP1 protein</fullName>
    </submittedName>
</protein>
<reference evidence="2" key="1">
    <citation type="submission" date="2021-02" db="EMBL/GenBank/DDBJ databases">
        <authorList>
            <person name="Dougan E. K."/>
            <person name="Rhodes N."/>
            <person name="Thang M."/>
            <person name="Chan C."/>
        </authorList>
    </citation>
    <scope>NUCLEOTIDE SEQUENCE</scope>
</reference>
<dbReference type="InterPro" id="IPR012677">
    <property type="entry name" value="Nucleotide-bd_a/b_plait_sf"/>
</dbReference>
<evidence type="ECO:0000256" key="1">
    <source>
        <dbReference type="SAM" id="MobiDB-lite"/>
    </source>
</evidence>
<dbReference type="OrthoDB" id="439808at2759"/>
<evidence type="ECO:0000313" key="3">
    <source>
        <dbReference type="Proteomes" id="UP000604046"/>
    </source>
</evidence>
<dbReference type="InterPro" id="IPR035979">
    <property type="entry name" value="RBD_domain_sf"/>
</dbReference>
<feature type="region of interest" description="Disordered" evidence="1">
    <location>
        <begin position="33"/>
        <end position="57"/>
    </location>
</feature>
<evidence type="ECO:0000313" key="2">
    <source>
        <dbReference type="EMBL" id="CAE7250463.1"/>
    </source>
</evidence>
<dbReference type="SUPFAM" id="SSF54928">
    <property type="entry name" value="RNA-binding domain, RBD"/>
    <property type="match status" value="1"/>
</dbReference>
<dbReference type="EMBL" id="CAJNDS010001169">
    <property type="protein sequence ID" value="CAE7250463.1"/>
    <property type="molecule type" value="Genomic_DNA"/>
</dbReference>
<organism evidence="2 3">
    <name type="scientific">Symbiodinium natans</name>
    <dbReference type="NCBI Taxonomy" id="878477"/>
    <lineage>
        <taxon>Eukaryota</taxon>
        <taxon>Sar</taxon>
        <taxon>Alveolata</taxon>
        <taxon>Dinophyceae</taxon>
        <taxon>Suessiales</taxon>
        <taxon>Symbiodiniaceae</taxon>
        <taxon>Symbiodinium</taxon>
    </lineage>
</organism>
<dbReference type="Gene3D" id="3.30.70.330">
    <property type="match status" value="1"/>
</dbReference>
<feature type="compositionally biased region" description="Low complexity" evidence="1">
    <location>
        <begin position="39"/>
        <end position="49"/>
    </location>
</feature>
<dbReference type="GO" id="GO:0003676">
    <property type="term" value="F:nucleic acid binding"/>
    <property type="evidence" value="ECO:0007669"/>
    <property type="project" value="InterPro"/>
</dbReference>
<gene>
    <name evidence="2" type="primary">DAZAP1</name>
    <name evidence="2" type="ORF">SNAT2548_LOCUS12309</name>
</gene>
<accession>A0A812LVQ3</accession>